<name>A0A9N9S6G3_9DIPT</name>
<protein>
    <recommendedName>
        <fullName evidence="5">HTH CENPB-type domain-containing protein</fullName>
    </recommendedName>
</protein>
<keyword evidence="3" id="KW-0539">Nucleus</keyword>
<feature type="compositionally biased region" description="Basic residues" evidence="4">
    <location>
        <begin position="64"/>
        <end position="74"/>
    </location>
</feature>
<proteinExistence type="predicted"/>
<reference evidence="6" key="2">
    <citation type="submission" date="2022-10" db="EMBL/GenBank/DDBJ databases">
        <authorList>
            <consortium name="ENA_rothamsted_submissions"/>
            <consortium name="culmorum"/>
            <person name="King R."/>
        </authorList>
    </citation>
    <scope>NUCLEOTIDE SEQUENCE</scope>
</reference>
<dbReference type="AlphaFoldDB" id="A0A9N9S6G3"/>
<keyword evidence="2" id="KW-0238">DNA-binding</keyword>
<dbReference type="Proteomes" id="UP001153620">
    <property type="component" value="Chromosome 4"/>
</dbReference>
<evidence type="ECO:0000256" key="2">
    <source>
        <dbReference type="ARBA" id="ARBA00023125"/>
    </source>
</evidence>
<evidence type="ECO:0000259" key="5">
    <source>
        <dbReference type="PROSITE" id="PS51253"/>
    </source>
</evidence>
<reference evidence="6" key="1">
    <citation type="submission" date="2022-01" db="EMBL/GenBank/DDBJ databases">
        <authorList>
            <person name="King R."/>
        </authorList>
    </citation>
    <scope>NUCLEOTIDE SEQUENCE</scope>
</reference>
<dbReference type="SUPFAM" id="SSF46689">
    <property type="entry name" value="Homeodomain-like"/>
    <property type="match status" value="1"/>
</dbReference>
<evidence type="ECO:0000313" key="6">
    <source>
        <dbReference type="EMBL" id="CAG9811806.1"/>
    </source>
</evidence>
<dbReference type="InterPro" id="IPR006600">
    <property type="entry name" value="HTH_CenpB_DNA-bd_dom"/>
</dbReference>
<evidence type="ECO:0000256" key="4">
    <source>
        <dbReference type="SAM" id="MobiDB-lite"/>
    </source>
</evidence>
<dbReference type="InterPro" id="IPR007889">
    <property type="entry name" value="HTH_Psq"/>
</dbReference>
<feature type="region of interest" description="Disordered" evidence="4">
    <location>
        <begin position="1"/>
        <end position="74"/>
    </location>
</feature>
<evidence type="ECO:0000256" key="1">
    <source>
        <dbReference type="ARBA" id="ARBA00004123"/>
    </source>
</evidence>
<keyword evidence="7" id="KW-1185">Reference proteome</keyword>
<evidence type="ECO:0000313" key="7">
    <source>
        <dbReference type="Proteomes" id="UP001153620"/>
    </source>
</evidence>
<gene>
    <name evidence="6" type="ORF">CHIRRI_LOCUS14613</name>
</gene>
<dbReference type="Gene3D" id="1.10.10.60">
    <property type="entry name" value="Homeodomain-like"/>
    <property type="match status" value="1"/>
</dbReference>
<comment type="subcellular location">
    <subcellularLocation>
        <location evidence="1">Nucleus</location>
    </subcellularLocation>
</comment>
<feature type="compositionally biased region" description="Basic and acidic residues" evidence="4">
    <location>
        <begin position="41"/>
        <end position="50"/>
    </location>
</feature>
<dbReference type="EMBL" id="OU895880">
    <property type="protein sequence ID" value="CAG9811806.1"/>
    <property type="molecule type" value="Genomic_DNA"/>
</dbReference>
<dbReference type="InterPro" id="IPR009057">
    <property type="entry name" value="Homeodomain-like_sf"/>
</dbReference>
<sequence>MPPPKRRLKKISDPLVSPPSASKRLKREKAEDVSLDNEDSSPLKREKSSEIEESDLLEKIPVSSRKKQPQRGRYAKYDKEDLLEAVQMVRTKKLSLHNAAKQYNVPKTTILNYVTNGDREHSKRGVEPALKPEEEQQILTWLLDGSDLGVPRTKKDLIQAAIDVLKINNRPNVFKNRDPTHHWIKTFTNRHKSCVRLRNSTSPINEGKFFQKFYSFLDKSDYLDVLKRPDAFYIIEDTNLEFDREKINPERRMLLKKCLTKKSDDPSSYRLKNSATVIYGFGADGRGLQQVVIFRDTFNEMAKVALADRDANANFLYLRTQDGGNVEASLHCYLKRLDAQLKDVERPIFVFCGETLPSVGLELSRWCNEKKIYVISFIPNNVSVLQKFDDRIFGIKNTGWGIELDNYQDEERVDKLSEIDFVKVLKKTNDRVFDEDKIFQAFAEAGVFPFDMTKVNDLPSDYPSDDEDNAAEKKITKISTKIQQMQELSKELSIQLKNKKRDDLVLNVKIITQQLDFVESSL</sequence>
<feature type="domain" description="HTH CENPB-type" evidence="5">
    <location>
        <begin position="122"/>
        <end position="197"/>
    </location>
</feature>
<accession>A0A9N9S6G3</accession>
<dbReference type="GO" id="GO:0005634">
    <property type="term" value="C:nucleus"/>
    <property type="evidence" value="ECO:0007669"/>
    <property type="project" value="UniProtKB-SubCell"/>
</dbReference>
<dbReference type="GO" id="GO:0003677">
    <property type="term" value="F:DNA binding"/>
    <property type="evidence" value="ECO:0007669"/>
    <property type="project" value="UniProtKB-KW"/>
</dbReference>
<organism evidence="6 7">
    <name type="scientific">Chironomus riparius</name>
    <dbReference type="NCBI Taxonomy" id="315576"/>
    <lineage>
        <taxon>Eukaryota</taxon>
        <taxon>Metazoa</taxon>
        <taxon>Ecdysozoa</taxon>
        <taxon>Arthropoda</taxon>
        <taxon>Hexapoda</taxon>
        <taxon>Insecta</taxon>
        <taxon>Pterygota</taxon>
        <taxon>Neoptera</taxon>
        <taxon>Endopterygota</taxon>
        <taxon>Diptera</taxon>
        <taxon>Nematocera</taxon>
        <taxon>Chironomoidea</taxon>
        <taxon>Chironomidae</taxon>
        <taxon>Chironominae</taxon>
        <taxon>Chironomus</taxon>
    </lineage>
</organism>
<dbReference type="Pfam" id="PF05225">
    <property type="entry name" value="HTH_psq"/>
    <property type="match status" value="1"/>
</dbReference>
<dbReference type="PROSITE" id="PS51253">
    <property type="entry name" value="HTH_CENPB"/>
    <property type="match status" value="1"/>
</dbReference>
<evidence type="ECO:0000256" key="3">
    <source>
        <dbReference type="ARBA" id="ARBA00023242"/>
    </source>
</evidence>
<dbReference type="OrthoDB" id="71166at2759"/>